<feature type="compositionally biased region" description="Polar residues" evidence="2">
    <location>
        <begin position="114"/>
        <end position="129"/>
    </location>
</feature>
<reference evidence="3" key="1">
    <citation type="submission" date="2021-02" db="EMBL/GenBank/DDBJ databases">
        <authorList>
            <person name="Dougan E. K."/>
            <person name="Rhodes N."/>
            <person name="Thang M."/>
            <person name="Chan C."/>
        </authorList>
    </citation>
    <scope>NUCLEOTIDE SEQUENCE</scope>
</reference>
<feature type="coiled-coil region" evidence="1">
    <location>
        <begin position="6"/>
        <end position="40"/>
    </location>
</feature>
<protein>
    <submittedName>
        <fullName evidence="3">TY1B-NL2 protein</fullName>
    </submittedName>
</protein>
<organism evidence="3 4">
    <name type="scientific">Symbiodinium natans</name>
    <dbReference type="NCBI Taxonomy" id="878477"/>
    <lineage>
        <taxon>Eukaryota</taxon>
        <taxon>Sar</taxon>
        <taxon>Alveolata</taxon>
        <taxon>Dinophyceae</taxon>
        <taxon>Suessiales</taxon>
        <taxon>Symbiodiniaceae</taxon>
        <taxon>Symbiodinium</taxon>
    </lineage>
</organism>
<dbReference type="EMBL" id="CAJNDS010002713">
    <property type="protein sequence ID" value="CAE7571106.1"/>
    <property type="molecule type" value="Genomic_DNA"/>
</dbReference>
<keyword evidence="4" id="KW-1185">Reference proteome</keyword>
<keyword evidence="1" id="KW-0175">Coiled coil</keyword>
<evidence type="ECO:0000313" key="3">
    <source>
        <dbReference type="EMBL" id="CAE7571106.1"/>
    </source>
</evidence>
<evidence type="ECO:0000313" key="4">
    <source>
        <dbReference type="Proteomes" id="UP000604046"/>
    </source>
</evidence>
<dbReference type="OrthoDB" id="451044at2759"/>
<feature type="region of interest" description="Disordered" evidence="2">
    <location>
        <begin position="113"/>
        <end position="132"/>
    </location>
</feature>
<sequence length="488" mass="55341">MEQLDGKHLEERVDTLEGQARRAQSTSADLERMLAMATQEADGGSANETLVRMLRDQMEQILLTTDQVSARVDAELVTLTQRVEAVAKSYAGRMLGGAQEEKLGIQVSGLPPQYSKQAAEQRSNETGGSTMEAAPHGRWKVLMEIPSFSVGGGETWECNMRLQAWWLQFQTISTTVSPGFGAYVHAEYAVAEQKHQKRLTGQYNLPDLTPVLPEHQEYENRLMLTLILCLPQEVQQPVLEKTGSSKLRGVHLLECIFQEQMPGGQQEMKSIQAFVRHLDPAYSAKEGLETLRRWKLARTRARDLQLPAVASFEEVQALSSLIRNVERRSAQEKKKKDKPCRFFFTPAGDIPIDFLDELSEAIAEARRVRLQRQPLWWVHLDPDEYSTWSSTGHIQSRACRPFRGETSPFEVAVGVFLLLERQDQVFPTYDFDISETQRIVEAHDLLIMREDQVVRPGYIAWLMDLEEDTEILFAVVESSSRPGRPEVA</sequence>
<comment type="caution">
    <text evidence="3">The sequence shown here is derived from an EMBL/GenBank/DDBJ whole genome shotgun (WGS) entry which is preliminary data.</text>
</comment>
<evidence type="ECO:0000256" key="2">
    <source>
        <dbReference type="SAM" id="MobiDB-lite"/>
    </source>
</evidence>
<evidence type="ECO:0000256" key="1">
    <source>
        <dbReference type="SAM" id="Coils"/>
    </source>
</evidence>
<dbReference type="Proteomes" id="UP000604046">
    <property type="component" value="Unassembled WGS sequence"/>
</dbReference>
<gene>
    <name evidence="3" type="primary">TY1B-NL2</name>
    <name evidence="3" type="ORF">SNAT2548_LOCUS32525</name>
</gene>
<name>A0A812UHN4_9DINO</name>
<accession>A0A812UHN4</accession>
<dbReference type="AlphaFoldDB" id="A0A812UHN4"/>
<proteinExistence type="predicted"/>